<dbReference type="GO" id="GO:0006020">
    <property type="term" value="P:inositol metabolic process"/>
    <property type="evidence" value="ECO:0007669"/>
    <property type="project" value="TreeGrafter"/>
</dbReference>
<dbReference type="GO" id="GO:0008934">
    <property type="term" value="F:inositol monophosphate 1-phosphatase activity"/>
    <property type="evidence" value="ECO:0007669"/>
    <property type="project" value="InterPro"/>
</dbReference>
<evidence type="ECO:0000313" key="9">
    <source>
        <dbReference type="EMBL" id="GEK16674.1"/>
    </source>
</evidence>
<evidence type="ECO:0000256" key="7">
    <source>
        <dbReference type="PIRSR" id="PIRSR600760-2"/>
    </source>
</evidence>
<dbReference type="InterPro" id="IPR020550">
    <property type="entry name" value="Inositol_monophosphatase_CS"/>
</dbReference>
<dbReference type="CDD" id="cd01639">
    <property type="entry name" value="IMPase"/>
    <property type="match status" value="1"/>
</dbReference>
<name>A0A510UPT5_9CELL</name>
<dbReference type="OrthoDB" id="9772456at2"/>
<keyword evidence="10" id="KW-1185">Reference proteome</keyword>
<comment type="similarity">
    <text evidence="3 8">Belongs to the inositol monophosphatase superfamily.</text>
</comment>
<dbReference type="RefSeq" id="WP_146804990.1">
    <property type="nucleotide sequence ID" value="NZ_BJUA01000002.1"/>
</dbReference>
<evidence type="ECO:0000256" key="2">
    <source>
        <dbReference type="ARBA" id="ARBA00001946"/>
    </source>
</evidence>
<reference evidence="9 10" key="1">
    <citation type="submission" date="2019-07" db="EMBL/GenBank/DDBJ databases">
        <title>Whole genome shotgun sequence of Cellulomonas persica NBRC 101101.</title>
        <authorList>
            <person name="Hosoyama A."/>
            <person name="Uohara A."/>
            <person name="Ohji S."/>
            <person name="Ichikawa N."/>
        </authorList>
    </citation>
    <scope>NUCLEOTIDE SEQUENCE [LARGE SCALE GENOMIC DNA]</scope>
    <source>
        <strain evidence="9 10">NBRC 101101</strain>
    </source>
</reference>
<feature type="binding site" evidence="7">
    <location>
        <position position="93"/>
    </location>
    <ligand>
        <name>Mg(2+)</name>
        <dbReference type="ChEBI" id="CHEBI:18420"/>
        <label>2</label>
    </ligand>
</feature>
<comment type="cofactor">
    <cofactor evidence="2 7 8">
        <name>Mg(2+)</name>
        <dbReference type="ChEBI" id="CHEBI:18420"/>
    </cofactor>
</comment>
<dbReference type="PROSITE" id="PS00630">
    <property type="entry name" value="IMP_2"/>
    <property type="match status" value="1"/>
</dbReference>
<sequence>MSTPEPHDVSALVATAQILAREAGSLVHEGRPARVRVHATKSSPVDVVTAMDLASEELLRRRLAELRPDDGILGEEQGFVPGTSGVTWVVDPIDGTVNYLYGLASWSVSVAAVVGPPGAPLDRAPEPQTWTALAGAVHAPADGRTFLAGRGLGATLDGEPLRVNEPKPLELSLVGTGFGYLVERRRAQAAIVAELLPLVRDIRRLGSAALDLCAVASGALDLYYERGLAPWDQAAGALVAQEAGALVTGLHGRRADHEMTVAGTPGTIEALVTFLESRKADSTA</sequence>
<evidence type="ECO:0000313" key="10">
    <source>
        <dbReference type="Proteomes" id="UP000321386"/>
    </source>
</evidence>
<accession>A0A510UPT5</accession>
<feature type="binding site" evidence="7">
    <location>
        <position position="75"/>
    </location>
    <ligand>
        <name>Mg(2+)</name>
        <dbReference type="ChEBI" id="CHEBI:18420"/>
        <label>1</label>
        <note>catalytic</note>
    </ligand>
</feature>
<feature type="binding site" evidence="7">
    <location>
        <position position="232"/>
    </location>
    <ligand>
        <name>Mg(2+)</name>
        <dbReference type="ChEBI" id="CHEBI:18420"/>
        <label>1</label>
        <note>catalytic</note>
    </ligand>
</feature>
<dbReference type="PROSITE" id="PS00629">
    <property type="entry name" value="IMP_1"/>
    <property type="match status" value="1"/>
</dbReference>
<dbReference type="PANTHER" id="PTHR20854">
    <property type="entry name" value="INOSITOL MONOPHOSPHATASE"/>
    <property type="match status" value="1"/>
</dbReference>
<keyword evidence="5 8" id="KW-0378">Hydrolase</keyword>
<proteinExistence type="inferred from homology"/>
<dbReference type="GO" id="GO:0046872">
    <property type="term" value="F:metal ion binding"/>
    <property type="evidence" value="ECO:0007669"/>
    <property type="project" value="UniProtKB-KW"/>
</dbReference>
<dbReference type="InterPro" id="IPR033942">
    <property type="entry name" value="IMPase"/>
</dbReference>
<keyword evidence="6 7" id="KW-0460">Magnesium</keyword>
<dbReference type="Proteomes" id="UP000321386">
    <property type="component" value="Unassembled WGS sequence"/>
</dbReference>
<dbReference type="EMBL" id="BJUA01000002">
    <property type="protein sequence ID" value="GEK16674.1"/>
    <property type="molecule type" value="Genomic_DNA"/>
</dbReference>
<comment type="catalytic activity">
    <reaction evidence="1 8">
        <text>a myo-inositol phosphate + H2O = myo-inositol + phosphate</text>
        <dbReference type="Rhea" id="RHEA:24056"/>
        <dbReference type="ChEBI" id="CHEBI:15377"/>
        <dbReference type="ChEBI" id="CHEBI:17268"/>
        <dbReference type="ChEBI" id="CHEBI:43474"/>
        <dbReference type="ChEBI" id="CHEBI:84139"/>
        <dbReference type="EC" id="3.1.3.25"/>
    </reaction>
</comment>
<dbReference type="InterPro" id="IPR000760">
    <property type="entry name" value="Inositol_monophosphatase-like"/>
</dbReference>
<evidence type="ECO:0000256" key="4">
    <source>
        <dbReference type="ARBA" id="ARBA00022723"/>
    </source>
</evidence>
<dbReference type="SUPFAM" id="SSF56655">
    <property type="entry name" value="Carbohydrate phosphatase"/>
    <property type="match status" value="1"/>
</dbReference>
<gene>
    <name evidence="9" type="primary">suhB</name>
    <name evidence="9" type="ORF">CPE01_04070</name>
</gene>
<dbReference type="InterPro" id="IPR020583">
    <property type="entry name" value="Inositol_monoP_metal-BS"/>
</dbReference>
<evidence type="ECO:0000256" key="8">
    <source>
        <dbReference type="RuleBase" id="RU364068"/>
    </source>
</evidence>
<dbReference type="GO" id="GO:0007165">
    <property type="term" value="P:signal transduction"/>
    <property type="evidence" value="ECO:0007669"/>
    <property type="project" value="TreeGrafter"/>
</dbReference>
<dbReference type="EC" id="3.1.3.25" evidence="8"/>
<feature type="binding site" evidence="7">
    <location>
        <position position="91"/>
    </location>
    <ligand>
        <name>Mg(2+)</name>
        <dbReference type="ChEBI" id="CHEBI:18420"/>
        <label>1</label>
        <note>catalytic</note>
    </ligand>
</feature>
<evidence type="ECO:0000256" key="5">
    <source>
        <dbReference type="ARBA" id="ARBA00022801"/>
    </source>
</evidence>
<dbReference type="PANTHER" id="PTHR20854:SF4">
    <property type="entry name" value="INOSITOL-1-MONOPHOSPHATASE-RELATED"/>
    <property type="match status" value="1"/>
</dbReference>
<evidence type="ECO:0000256" key="1">
    <source>
        <dbReference type="ARBA" id="ARBA00001033"/>
    </source>
</evidence>
<dbReference type="Gene3D" id="3.30.540.10">
    <property type="entry name" value="Fructose-1,6-Bisphosphatase, subunit A, domain 1"/>
    <property type="match status" value="1"/>
</dbReference>
<dbReference type="AlphaFoldDB" id="A0A510UPT5"/>
<keyword evidence="4 7" id="KW-0479">Metal-binding</keyword>
<evidence type="ECO:0000256" key="6">
    <source>
        <dbReference type="ARBA" id="ARBA00022842"/>
    </source>
</evidence>
<dbReference type="GO" id="GO:0046854">
    <property type="term" value="P:phosphatidylinositol phosphate biosynthetic process"/>
    <property type="evidence" value="ECO:0007669"/>
    <property type="project" value="InterPro"/>
</dbReference>
<comment type="caution">
    <text evidence="9">The sequence shown here is derived from an EMBL/GenBank/DDBJ whole genome shotgun (WGS) entry which is preliminary data.</text>
</comment>
<protein>
    <recommendedName>
        <fullName evidence="8">Inositol-1-monophosphatase</fullName>
        <ecNumber evidence="8">3.1.3.25</ecNumber>
    </recommendedName>
</protein>
<dbReference type="Gene3D" id="3.40.190.80">
    <property type="match status" value="1"/>
</dbReference>
<evidence type="ECO:0000256" key="3">
    <source>
        <dbReference type="ARBA" id="ARBA00009759"/>
    </source>
</evidence>
<dbReference type="PRINTS" id="PR00377">
    <property type="entry name" value="IMPHPHTASES"/>
</dbReference>
<organism evidence="9 10">
    <name type="scientific">Cellulomonas persica</name>
    <dbReference type="NCBI Taxonomy" id="76861"/>
    <lineage>
        <taxon>Bacteria</taxon>
        <taxon>Bacillati</taxon>
        <taxon>Actinomycetota</taxon>
        <taxon>Actinomycetes</taxon>
        <taxon>Micrococcales</taxon>
        <taxon>Cellulomonadaceae</taxon>
        <taxon>Cellulomonas</taxon>
    </lineage>
</organism>
<dbReference type="Pfam" id="PF00459">
    <property type="entry name" value="Inositol_P"/>
    <property type="match status" value="1"/>
</dbReference>
<feature type="binding site" evidence="7">
    <location>
        <position position="94"/>
    </location>
    <ligand>
        <name>Mg(2+)</name>
        <dbReference type="ChEBI" id="CHEBI:18420"/>
        <label>1</label>
        <note>catalytic</note>
    </ligand>
</feature>